<dbReference type="InterPro" id="IPR033759">
    <property type="entry name" value="Sid-5"/>
</dbReference>
<keyword evidence="1" id="KW-1133">Transmembrane helix</keyword>
<evidence type="ECO:0000256" key="1">
    <source>
        <dbReference type="SAM" id="Phobius"/>
    </source>
</evidence>
<accession>A0A2G5TVA1</accession>
<keyword evidence="3" id="KW-1185">Reference proteome</keyword>
<feature type="transmembrane region" description="Helical" evidence="1">
    <location>
        <begin position="38"/>
        <end position="58"/>
    </location>
</feature>
<keyword evidence="1" id="KW-0812">Transmembrane</keyword>
<dbReference type="GO" id="GO:0005770">
    <property type="term" value="C:late endosome"/>
    <property type="evidence" value="ECO:0007669"/>
    <property type="project" value="InterPro"/>
</dbReference>
<dbReference type="Pfam" id="PF17204">
    <property type="entry name" value="Sid-5"/>
    <property type="match status" value="1"/>
</dbReference>
<dbReference type="GO" id="GO:0050658">
    <property type="term" value="P:RNA transport"/>
    <property type="evidence" value="ECO:0007669"/>
    <property type="project" value="InterPro"/>
</dbReference>
<dbReference type="GO" id="GO:0035194">
    <property type="term" value="P:regulatory ncRNA-mediated post-transcriptional gene silencing"/>
    <property type="evidence" value="ECO:0007669"/>
    <property type="project" value="InterPro"/>
</dbReference>
<proteinExistence type="predicted"/>
<dbReference type="OrthoDB" id="5780570at2759"/>
<organism evidence="2 3">
    <name type="scientific">Caenorhabditis nigoni</name>
    <dbReference type="NCBI Taxonomy" id="1611254"/>
    <lineage>
        <taxon>Eukaryota</taxon>
        <taxon>Metazoa</taxon>
        <taxon>Ecdysozoa</taxon>
        <taxon>Nematoda</taxon>
        <taxon>Chromadorea</taxon>
        <taxon>Rhabditida</taxon>
        <taxon>Rhabditina</taxon>
        <taxon>Rhabditomorpha</taxon>
        <taxon>Rhabditoidea</taxon>
        <taxon>Rhabditidae</taxon>
        <taxon>Peloderinae</taxon>
        <taxon>Caenorhabditis</taxon>
    </lineage>
</organism>
<gene>
    <name evidence="2" type="primary">Cni-Y43F8C.11</name>
    <name evidence="2" type="synonym">Cnig_chr_V.g22078</name>
    <name evidence="2" type="ORF">B9Z55_022078</name>
</gene>
<name>A0A2G5TVA1_9PELO</name>
<evidence type="ECO:0000313" key="2">
    <source>
        <dbReference type="EMBL" id="PIC31031.1"/>
    </source>
</evidence>
<protein>
    <submittedName>
        <fullName evidence="2">Uncharacterized protein</fullName>
    </submittedName>
</protein>
<comment type="caution">
    <text evidence="2">The sequence shown here is derived from an EMBL/GenBank/DDBJ whole genome shotgun (WGS) entry which is preliminary data.</text>
</comment>
<dbReference type="AlphaFoldDB" id="A0A2G5TVA1"/>
<dbReference type="Proteomes" id="UP000230233">
    <property type="component" value="Chromosome V"/>
</dbReference>
<evidence type="ECO:0000313" key="3">
    <source>
        <dbReference type="Proteomes" id="UP000230233"/>
    </source>
</evidence>
<sequence length="97" mass="11033">MDFREVWENTPLIDETIPHVVAAKTCAEDLKQAEDNCVYLLATSIFLLILNVFSLLIFNRHAIIKLYRTRFQPLPSSETASSVFRGAFDQDSIDLKG</sequence>
<keyword evidence="1" id="KW-0472">Membrane</keyword>
<dbReference type="EMBL" id="PDUG01000005">
    <property type="protein sequence ID" value="PIC31031.1"/>
    <property type="molecule type" value="Genomic_DNA"/>
</dbReference>
<reference evidence="3" key="1">
    <citation type="submission" date="2017-10" db="EMBL/GenBank/DDBJ databases">
        <title>Rapid genome shrinkage in a self-fertile nematode reveals novel sperm competition proteins.</title>
        <authorList>
            <person name="Yin D."/>
            <person name="Schwarz E.M."/>
            <person name="Thomas C.G."/>
            <person name="Felde R.L."/>
            <person name="Korf I.F."/>
            <person name="Cutter A.D."/>
            <person name="Schartner C.M."/>
            <person name="Ralston E.J."/>
            <person name="Meyer B.J."/>
            <person name="Haag E.S."/>
        </authorList>
    </citation>
    <scope>NUCLEOTIDE SEQUENCE [LARGE SCALE GENOMIC DNA]</scope>
    <source>
        <strain evidence="3">JU1422</strain>
    </source>
</reference>